<accession>M8A2N7</accession>
<dbReference type="Pfam" id="PF04037">
    <property type="entry name" value="DUF382"/>
    <property type="match status" value="1"/>
</dbReference>
<proteinExistence type="predicted"/>
<organism evidence="3">
    <name type="scientific">Triticum urartu</name>
    <name type="common">Red wild einkorn</name>
    <name type="synonym">Crithodium urartu</name>
    <dbReference type="NCBI Taxonomy" id="4572"/>
    <lineage>
        <taxon>Eukaryota</taxon>
        <taxon>Viridiplantae</taxon>
        <taxon>Streptophyta</taxon>
        <taxon>Embryophyta</taxon>
        <taxon>Tracheophyta</taxon>
        <taxon>Spermatophyta</taxon>
        <taxon>Magnoliopsida</taxon>
        <taxon>Liliopsida</taxon>
        <taxon>Poales</taxon>
        <taxon>Poaceae</taxon>
        <taxon>BOP clade</taxon>
        <taxon>Pooideae</taxon>
        <taxon>Triticodae</taxon>
        <taxon>Triticeae</taxon>
        <taxon>Triticinae</taxon>
        <taxon>Triticum</taxon>
    </lineage>
</organism>
<evidence type="ECO:0000256" key="1">
    <source>
        <dbReference type="SAM" id="MobiDB-lite"/>
    </source>
</evidence>
<feature type="region of interest" description="Disordered" evidence="1">
    <location>
        <begin position="561"/>
        <end position="710"/>
    </location>
</feature>
<feature type="compositionally biased region" description="Acidic residues" evidence="1">
    <location>
        <begin position="660"/>
        <end position="670"/>
    </location>
</feature>
<feature type="compositionally biased region" description="Acidic residues" evidence="1">
    <location>
        <begin position="641"/>
        <end position="651"/>
    </location>
</feature>
<feature type="region of interest" description="Disordered" evidence="1">
    <location>
        <begin position="413"/>
        <end position="539"/>
    </location>
</feature>
<dbReference type="eggNOG" id="KOG2330">
    <property type="taxonomic scope" value="Eukaryota"/>
</dbReference>
<dbReference type="PANTHER" id="PTHR12785">
    <property type="entry name" value="SPLICING FACTOR 3B"/>
    <property type="match status" value="1"/>
</dbReference>
<gene>
    <name evidence="3" type="ORF">TRIUR3_00658</name>
</gene>
<evidence type="ECO:0000313" key="3">
    <source>
        <dbReference type="EMBL" id="EMS58915.1"/>
    </source>
</evidence>
<feature type="compositionally biased region" description="Acidic residues" evidence="1">
    <location>
        <begin position="561"/>
        <end position="575"/>
    </location>
</feature>
<dbReference type="EMBL" id="KD126809">
    <property type="protein sequence ID" value="EMS58915.1"/>
    <property type="molecule type" value="Genomic_DNA"/>
</dbReference>
<feature type="compositionally biased region" description="Acidic residues" evidence="1">
    <location>
        <begin position="603"/>
        <end position="613"/>
    </location>
</feature>
<feature type="region of interest" description="Disordered" evidence="1">
    <location>
        <begin position="67"/>
        <end position="128"/>
    </location>
</feature>
<evidence type="ECO:0000259" key="2">
    <source>
        <dbReference type="SMART" id="SM00581"/>
    </source>
</evidence>
<dbReference type="InterPro" id="IPR007180">
    <property type="entry name" value="DUF382"/>
</dbReference>
<dbReference type="AlphaFoldDB" id="M8A2N7"/>
<feature type="region of interest" description="Disordered" evidence="1">
    <location>
        <begin position="810"/>
        <end position="836"/>
    </location>
</feature>
<feature type="compositionally biased region" description="Acidic residues" evidence="1">
    <location>
        <begin position="679"/>
        <end position="689"/>
    </location>
</feature>
<feature type="compositionally biased region" description="Low complexity" evidence="1">
    <location>
        <begin position="759"/>
        <end position="772"/>
    </location>
</feature>
<dbReference type="SMART" id="SM00581">
    <property type="entry name" value="PSP"/>
    <property type="match status" value="1"/>
</dbReference>
<dbReference type="InterPro" id="IPR006568">
    <property type="entry name" value="PSP_pro-rich"/>
</dbReference>
<feature type="region of interest" description="Disordered" evidence="1">
    <location>
        <begin position="290"/>
        <end position="323"/>
    </location>
</feature>
<sequence>MEQVSNTWHFALKEHDIQPKCLSFLPKTLQVEVEYVPENPCLGADDPLLLGVFAAVFEKFGLTGPAAAAPAEVSGPSSPPAEGEENEREGAVNAAMNKGPDAADAEQETPKKEEEEEAVAPSKKQRKQLRRVKISELRQMCSRPDVVEVWDGNAPDPKLLVCLKSCRNTVPVPRHWCQKRKYLQGKRGFQKQPLQLPDFIAATGIEKIRQKENKKTLKQKQHNRMQPKRGYMDMDYELKLKVMKPGMLSQELKKALGMPDGAPPPRVTRMQFFGPPPSYPYLKIPGFNAPISPGDSLGDEPDKEEPLNRSKHWGDLDEEEDEEEEKEVELIIHEEIEEGVRSIDTVSSTPAGVEAPDVIELRKLRKESDNQAERPLYQVLEQKELRITHRALFASSHAYVSLAKPTEYVLVGAQDTPSSSGGNFGDGPGELGKPPTDEEEPIDRSKHWGELGEEEEEEEELEDGKLEKGILEEEEEEEVLEDGGIEECILEEEERKEELEDGEVEEGTLEELEEEELEDGEIEEATRQAEEEGLEDGEIVQGIRQEELEELEDGEIVEGILQEEEEEEELEEGEIVEGIRQAGEEEEELEEGEIVEGIRQEEKEEEELEDGEIVEGIHQEEKEEEELEDGEIVEGIHQEEKEEEELEDGEIVEGIRQEEKEEEELEDGEIVEGIRQEEKEEEELEDGEIVEGIRSGTMSSSTPASVETPDVIDLGKSWRKEPEKQAEKPFYQILEQKEGRMASARSLYLSSRRYVLVGAQDKPSTSTSSSGSKSKRKQKLERVDVTIHPDQLDTVEDALVAKYRELWGEESKGKGKGKMRRKVVGGEGSSWVSPPSWKTVTKRKKVDFKF</sequence>
<protein>
    <submittedName>
        <fullName evidence="3">Splicing factor 3B subunit 2</fullName>
    </submittedName>
</protein>
<feature type="region of interest" description="Disordered" evidence="1">
    <location>
        <begin position="759"/>
        <end position="785"/>
    </location>
</feature>
<dbReference type="PANTHER" id="PTHR12785:SF6">
    <property type="entry name" value="SPLICING FACTOR 3B SUBUNIT 2"/>
    <property type="match status" value="1"/>
</dbReference>
<name>M8A2N7_TRIUA</name>
<feature type="compositionally biased region" description="Acidic residues" evidence="1">
    <location>
        <begin position="472"/>
        <end position="523"/>
    </location>
</feature>
<dbReference type="STRING" id="4572.M8A2N7"/>
<dbReference type="OMA" id="IVEGIHQ"/>
<feature type="compositionally biased region" description="Polar residues" evidence="1">
    <location>
        <begin position="696"/>
        <end position="705"/>
    </location>
</feature>
<reference evidence="3" key="1">
    <citation type="journal article" date="2013" name="Nature">
        <title>Draft genome of the wheat A-genome progenitor Triticum urartu.</title>
        <authorList>
            <person name="Ling H.Q."/>
            <person name="Zhao S."/>
            <person name="Liu D."/>
            <person name="Wang J."/>
            <person name="Sun H."/>
            <person name="Zhang C."/>
            <person name="Fan H."/>
            <person name="Li D."/>
            <person name="Dong L."/>
            <person name="Tao Y."/>
            <person name="Gao C."/>
            <person name="Wu H."/>
            <person name="Li Y."/>
            <person name="Cui Y."/>
            <person name="Guo X."/>
            <person name="Zheng S."/>
            <person name="Wang B."/>
            <person name="Yu K."/>
            <person name="Liang Q."/>
            <person name="Yang W."/>
            <person name="Lou X."/>
            <person name="Chen J."/>
            <person name="Feng M."/>
            <person name="Jian J."/>
            <person name="Zhang X."/>
            <person name="Luo G."/>
            <person name="Jiang Y."/>
            <person name="Liu J."/>
            <person name="Wang Z."/>
            <person name="Sha Y."/>
            <person name="Zhang B."/>
            <person name="Wu H."/>
            <person name="Tang D."/>
            <person name="Shen Q."/>
            <person name="Xue P."/>
            <person name="Zou S."/>
            <person name="Wang X."/>
            <person name="Liu X."/>
            <person name="Wang F."/>
            <person name="Yang Y."/>
            <person name="An X."/>
            <person name="Dong Z."/>
            <person name="Zhang K."/>
            <person name="Zhang X."/>
            <person name="Luo M.C."/>
            <person name="Dvorak J."/>
            <person name="Tong Y."/>
            <person name="Wang J."/>
            <person name="Yang H."/>
            <person name="Li Z."/>
            <person name="Wang D."/>
            <person name="Zhang A."/>
            <person name="Wang J."/>
        </authorList>
    </citation>
    <scope>NUCLEOTIDE SEQUENCE</scope>
</reference>
<feature type="compositionally biased region" description="Acidic residues" evidence="1">
    <location>
        <begin position="622"/>
        <end position="632"/>
    </location>
</feature>
<feature type="domain" description="PSP proline-rich" evidence="2">
    <location>
        <begin position="240"/>
        <end position="293"/>
    </location>
</feature>
<dbReference type="InterPro" id="IPR052584">
    <property type="entry name" value="U2_snRNP_Complex_Component"/>
</dbReference>
<feature type="compositionally biased region" description="Acidic residues" evidence="1">
    <location>
        <begin position="584"/>
        <end position="594"/>
    </location>
</feature>
<feature type="compositionally biased region" description="Basic residues" evidence="1">
    <location>
        <begin position="814"/>
        <end position="823"/>
    </location>
</feature>
<feature type="compositionally biased region" description="Basic and acidic residues" evidence="1">
    <location>
        <begin position="304"/>
        <end position="315"/>
    </location>
</feature>
<dbReference type="Pfam" id="PF04046">
    <property type="entry name" value="PSP"/>
    <property type="match status" value="1"/>
</dbReference>
<dbReference type="GO" id="GO:0005634">
    <property type="term" value="C:nucleus"/>
    <property type="evidence" value="ECO:0007669"/>
    <property type="project" value="InterPro"/>
</dbReference>
<feature type="compositionally biased region" description="Acidic residues" evidence="1">
    <location>
        <begin position="451"/>
        <end position="462"/>
    </location>
</feature>